<protein>
    <submittedName>
        <fullName evidence="2">Uncharacterized protein</fullName>
    </submittedName>
</protein>
<evidence type="ECO:0000256" key="1">
    <source>
        <dbReference type="SAM" id="MobiDB-lite"/>
    </source>
</evidence>
<proteinExistence type="predicted"/>
<feature type="compositionally biased region" description="Low complexity" evidence="1">
    <location>
        <begin position="85"/>
        <end position="97"/>
    </location>
</feature>
<feature type="compositionally biased region" description="Polar residues" evidence="1">
    <location>
        <begin position="115"/>
        <end position="124"/>
    </location>
</feature>
<dbReference type="Proteomes" id="UP001213799">
    <property type="component" value="Unassembled WGS sequence"/>
</dbReference>
<evidence type="ECO:0000313" key="3">
    <source>
        <dbReference type="Proteomes" id="UP001213799"/>
    </source>
</evidence>
<dbReference type="AlphaFoldDB" id="A0AAD6H5S5"/>
<dbReference type="GeneID" id="81581442"/>
<sequence length="139" mass="14726">MANNITNIISIIVNPLPPTPQSSPSLSASGTSRSISEKLVSTPGFWALLAVVIVLRNVGTGEQREETCRDLPAGDDVDGRLLAVTPATPTTPATPQNPQTPTPPKRKKRRLAISKLSSGSTAVRNTLHGLKEAEKALRN</sequence>
<dbReference type="EMBL" id="JAQJAE010000001">
    <property type="protein sequence ID" value="KAJ5615028.1"/>
    <property type="molecule type" value="Genomic_DNA"/>
</dbReference>
<name>A0AAD6H5S5_9EURO</name>
<evidence type="ECO:0000313" key="2">
    <source>
        <dbReference type="EMBL" id="KAJ5615028.1"/>
    </source>
</evidence>
<gene>
    <name evidence="2" type="ORF">N7537_000142</name>
</gene>
<comment type="caution">
    <text evidence="2">The sequence shown here is derived from an EMBL/GenBank/DDBJ whole genome shotgun (WGS) entry which is preliminary data.</text>
</comment>
<reference evidence="2" key="1">
    <citation type="journal article" date="2023" name="IMA Fungus">
        <title>Comparative genomic study of the Penicillium genus elucidates a diverse pangenome and 15 lateral gene transfer events.</title>
        <authorList>
            <person name="Petersen C."/>
            <person name="Sorensen T."/>
            <person name="Nielsen M.R."/>
            <person name="Sondergaard T.E."/>
            <person name="Sorensen J.L."/>
            <person name="Fitzpatrick D.A."/>
            <person name="Frisvad J.C."/>
            <person name="Nielsen K.L."/>
        </authorList>
    </citation>
    <scope>NUCLEOTIDE SEQUENCE</scope>
    <source>
        <strain evidence="2">IBT 12815</strain>
    </source>
</reference>
<organism evidence="2 3">
    <name type="scientific">Penicillium hordei</name>
    <dbReference type="NCBI Taxonomy" id="40994"/>
    <lineage>
        <taxon>Eukaryota</taxon>
        <taxon>Fungi</taxon>
        <taxon>Dikarya</taxon>
        <taxon>Ascomycota</taxon>
        <taxon>Pezizomycotina</taxon>
        <taxon>Eurotiomycetes</taxon>
        <taxon>Eurotiomycetidae</taxon>
        <taxon>Eurotiales</taxon>
        <taxon>Aspergillaceae</taxon>
        <taxon>Penicillium</taxon>
    </lineage>
</organism>
<accession>A0AAD6H5S5</accession>
<feature type="compositionally biased region" description="Basic and acidic residues" evidence="1">
    <location>
        <begin position="129"/>
        <end position="139"/>
    </location>
</feature>
<keyword evidence="3" id="KW-1185">Reference proteome</keyword>
<reference evidence="2" key="2">
    <citation type="submission" date="2023-01" db="EMBL/GenBank/DDBJ databases">
        <authorList>
            <person name="Petersen C."/>
        </authorList>
    </citation>
    <scope>NUCLEOTIDE SEQUENCE</scope>
    <source>
        <strain evidence="2">IBT 12815</strain>
    </source>
</reference>
<feature type="region of interest" description="Disordered" evidence="1">
    <location>
        <begin position="85"/>
        <end position="139"/>
    </location>
</feature>
<dbReference type="RefSeq" id="XP_056756195.1">
    <property type="nucleotide sequence ID" value="XM_056891200.1"/>
</dbReference>